<keyword evidence="2" id="KW-0547">Nucleotide-binding</keyword>
<dbReference type="PANTHER" id="PTHR23155">
    <property type="entry name" value="DISEASE RESISTANCE PROTEIN RP"/>
    <property type="match status" value="1"/>
</dbReference>
<dbReference type="Pfam" id="PF23559">
    <property type="entry name" value="WHD_DRP"/>
    <property type="match status" value="1"/>
</dbReference>
<dbReference type="Proteomes" id="UP000737018">
    <property type="component" value="Unassembled WGS sequence"/>
</dbReference>
<dbReference type="GO" id="GO:0098542">
    <property type="term" value="P:defense response to other organism"/>
    <property type="evidence" value="ECO:0007669"/>
    <property type="project" value="TreeGrafter"/>
</dbReference>
<feature type="signal peptide" evidence="5">
    <location>
        <begin position="1"/>
        <end position="18"/>
    </location>
</feature>
<dbReference type="Gene3D" id="3.40.50.300">
    <property type="entry name" value="P-loop containing nucleotide triphosphate hydrolases"/>
    <property type="match status" value="1"/>
</dbReference>
<evidence type="ECO:0000313" key="8">
    <source>
        <dbReference type="EMBL" id="KAF3945963.1"/>
    </source>
</evidence>
<evidence type="ECO:0008006" key="10">
    <source>
        <dbReference type="Google" id="ProtNLM"/>
    </source>
</evidence>
<dbReference type="EMBL" id="JRKL02010529">
    <property type="protein sequence ID" value="KAF3945963.1"/>
    <property type="molecule type" value="Genomic_DNA"/>
</dbReference>
<keyword evidence="5" id="KW-0732">Signal</keyword>
<dbReference type="GO" id="GO:0043531">
    <property type="term" value="F:ADP binding"/>
    <property type="evidence" value="ECO:0007669"/>
    <property type="project" value="InterPro"/>
</dbReference>
<feature type="compositionally biased region" description="Polar residues" evidence="4">
    <location>
        <begin position="136"/>
        <end position="147"/>
    </location>
</feature>
<protein>
    <recommendedName>
        <fullName evidence="10">NB-ARC domain-containing protein</fullName>
    </recommendedName>
</protein>
<evidence type="ECO:0000256" key="4">
    <source>
        <dbReference type="SAM" id="MobiDB-lite"/>
    </source>
</evidence>
<dbReference type="Pfam" id="PF00931">
    <property type="entry name" value="NB-ARC"/>
    <property type="match status" value="1"/>
</dbReference>
<dbReference type="FunFam" id="3.40.50.300:FF:001091">
    <property type="entry name" value="Probable disease resistance protein At1g61300"/>
    <property type="match status" value="1"/>
</dbReference>
<organism evidence="8 9">
    <name type="scientific">Castanea mollissima</name>
    <name type="common">Chinese chestnut</name>
    <dbReference type="NCBI Taxonomy" id="60419"/>
    <lineage>
        <taxon>Eukaryota</taxon>
        <taxon>Viridiplantae</taxon>
        <taxon>Streptophyta</taxon>
        <taxon>Embryophyta</taxon>
        <taxon>Tracheophyta</taxon>
        <taxon>Spermatophyta</taxon>
        <taxon>Magnoliopsida</taxon>
        <taxon>eudicotyledons</taxon>
        <taxon>Gunneridae</taxon>
        <taxon>Pentapetalae</taxon>
        <taxon>rosids</taxon>
        <taxon>fabids</taxon>
        <taxon>Fagales</taxon>
        <taxon>Fagaceae</taxon>
        <taxon>Castanea</taxon>
    </lineage>
</organism>
<evidence type="ECO:0000256" key="3">
    <source>
        <dbReference type="ARBA" id="ARBA00022821"/>
    </source>
</evidence>
<dbReference type="SUPFAM" id="SSF52540">
    <property type="entry name" value="P-loop containing nucleoside triphosphate hydrolases"/>
    <property type="match status" value="1"/>
</dbReference>
<keyword evidence="1" id="KW-0677">Repeat</keyword>
<gene>
    <name evidence="8" type="ORF">CMV_027716</name>
</gene>
<dbReference type="InterPro" id="IPR044974">
    <property type="entry name" value="Disease_R_plants"/>
</dbReference>
<dbReference type="InterPro" id="IPR042197">
    <property type="entry name" value="Apaf_helical"/>
</dbReference>
<evidence type="ECO:0000256" key="5">
    <source>
        <dbReference type="SAM" id="SignalP"/>
    </source>
</evidence>
<keyword evidence="3" id="KW-0611">Plant defense</keyword>
<dbReference type="FunFam" id="1.10.10.10:FF:000322">
    <property type="entry name" value="Probable disease resistance protein At1g63360"/>
    <property type="match status" value="1"/>
</dbReference>
<dbReference type="InterPro" id="IPR038005">
    <property type="entry name" value="RX-like_CC"/>
</dbReference>
<feature type="domain" description="NB-ARC" evidence="6">
    <location>
        <begin position="379"/>
        <end position="554"/>
    </location>
</feature>
<evidence type="ECO:0000259" key="6">
    <source>
        <dbReference type="Pfam" id="PF00931"/>
    </source>
</evidence>
<evidence type="ECO:0000256" key="1">
    <source>
        <dbReference type="ARBA" id="ARBA00022737"/>
    </source>
</evidence>
<sequence length="737" mass="83376">MAEMVLFPLINRLIFLLTQEANLLGGIHEEVADIKDELIFLINMSHGHRSPVHEETSPYFSPSPVESVFPSPMLSHSDSESPLFFPDNKSPKFSHSNSIGLLFPSARSETTDSSQNDEEIIQNPSVPSFSHLFPPSGTTSDSETASSVCDYGPTTLSISLLFPANKSETENENETEAEPETSSLSFIGTTPNLSHYMMQFCLSHSIMQVFPPARSPSQTNSSENYEIIPTDSHGYVCNGTPPAPAPIPNFSHSNSIELFSPPAKTWVKQVREVAFRIDVAIDQYLLHMAQHDPHPHGFTSFVHKTAHYLKTLRPRHKIACEIQKIKASILKIKERTERYHLKSIVHGLGSCAPNVRCHNPRKASLYLDDTDIVGIEFHRDNLTSWLVKGLPHRIMLSILGIGGLGKTTLAKKVYNHQTVRGHFDCQAWISVSQSYNIEDLLRSMIKQFCEVKMKSPLQGMDSMNEESLILSLRNYLQQKRYVVVFDDIRKIDFWEDIKHVLPDNNKASRIIITTRMCEVVNFCKKSCPVYVHQLQPLPPEKAWELFCKRAFRNDFGGHCPLELEELSQEIVEKCQGSQLAITSIGGLLSTEHKTLFEWRNLHDNLAYESGTNPHLAGVHKVLSLSYEDLPYHLKSCLLYFGMYPESFRISCRTLIRQWIAEGFVNEIKDKTLEEIGQEYLTELIDKSLVQVLEVDVGGEVIVCGIHDLLHEIILQKMEDLGFCHVLSKGESSYEEPT</sequence>
<accession>A0A8J4Q8Z3</accession>
<feature type="compositionally biased region" description="Acidic residues" evidence="4">
    <location>
        <begin position="170"/>
        <end position="179"/>
    </location>
</feature>
<dbReference type="PANTHER" id="PTHR23155:SF1052">
    <property type="entry name" value="DISEASE RESISTANCE PROTEIN RPM1"/>
    <property type="match status" value="1"/>
</dbReference>
<evidence type="ECO:0000313" key="9">
    <source>
        <dbReference type="Proteomes" id="UP000737018"/>
    </source>
</evidence>
<name>A0A8J4Q8Z3_9ROSI</name>
<dbReference type="AlphaFoldDB" id="A0A8J4Q8Z3"/>
<comment type="caution">
    <text evidence="8">The sequence shown here is derived from an EMBL/GenBank/DDBJ whole genome shotgun (WGS) entry which is preliminary data.</text>
</comment>
<feature type="domain" description="Disease resistance protein winged helix" evidence="7">
    <location>
        <begin position="642"/>
        <end position="713"/>
    </location>
</feature>
<feature type="region of interest" description="Disordered" evidence="4">
    <location>
        <begin position="107"/>
        <end position="148"/>
    </location>
</feature>
<feature type="chain" id="PRO_5035237946" description="NB-ARC domain-containing protein" evidence="5">
    <location>
        <begin position="19"/>
        <end position="737"/>
    </location>
</feature>
<evidence type="ECO:0000256" key="2">
    <source>
        <dbReference type="ARBA" id="ARBA00022741"/>
    </source>
</evidence>
<keyword evidence="9" id="KW-1185">Reference proteome</keyword>
<dbReference type="Gene3D" id="1.10.10.10">
    <property type="entry name" value="Winged helix-like DNA-binding domain superfamily/Winged helix DNA-binding domain"/>
    <property type="match status" value="1"/>
</dbReference>
<dbReference type="OrthoDB" id="598235at2759"/>
<dbReference type="PRINTS" id="PR00364">
    <property type="entry name" value="DISEASERSIST"/>
</dbReference>
<reference evidence="8" key="1">
    <citation type="submission" date="2020-03" db="EMBL/GenBank/DDBJ databases">
        <title>Castanea mollissima Vanexum genome sequencing.</title>
        <authorList>
            <person name="Staton M."/>
        </authorList>
    </citation>
    <scope>NUCLEOTIDE SEQUENCE</scope>
    <source>
        <tissue evidence="8">Leaf</tissue>
    </source>
</reference>
<evidence type="ECO:0000259" key="7">
    <source>
        <dbReference type="Pfam" id="PF23559"/>
    </source>
</evidence>
<dbReference type="InterPro" id="IPR002182">
    <property type="entry name" value="NB-ARC"/>
</dbReference>
<feature type="region of interest" description="Disordered" evidence="4">
    <location>
        <begin position="163"/>
        <end position="186"/>
    </location>
</feature>
<dbReference type="InterPro" id="IPR027417">
    <property type="entry name" value="P-loop_NTPase"/>
</dbReference>
<dbReference type="InterPro" id="IPR036388">
    <property type="entry name" value="WH-like_DNA-bd_sf"/>
</dbReference>
<dbReference type="CDD" id="cd14798">
    <property type="entry name" value="RX-CC_like"/>
    <property type="match status" value="1"/>
</dbReference>
<proteinExistence type="predicted"/>
<dbReference type="Gene3D" id="1.20.5.4130">
    <property type="match status" value="1"/>
</dbReference>
<dbReference type="InterPro" id="IPR058922">
    <property type="entry name" value="WHD_DRP"/>
</dbReference>
<dbReference type="Gene3D" id="1.10.8.430">
    <property type="entry name" value="Helical domain of apoptotic protease-activating factors"/>
    <property type="match status" value="1"/>
</dbReference>